<keyword evidence="2" id="KW-1185">Reference proteome</keyword>
<comment type="caution">
    <text evidence="1">The sequence shown here is derived from an EMBL/GenBank/DDBJ whole genome shotgun (WGS) entry which is preliminary data.</text>
</comment>
<gene>
    <name evidence="1" type="ORF">GUJ93_ZPchr0001g31649</name>
</gene>
<evidence type="ECO:0000313" key="1">
    <source>
        <dbReference type="EMBL" id="KAG8053117.1"/>
    </source>
</evidence>
<organism evidence="1 2">
    <name type="scientific">Zizania palustris</name>
    <name type="common">Northern wild rice</name>
    <dbReference type="NCBI Taxonomy" id="103762"/>
    <lineage>
        <taxon>Eukaryota</taxon>
        <taxon>Viridiplantae</taxon>
        <taxon>Streptophyta</taxon>
        <taxon>Embryophyta</taxon>
        <taxon>Tracheophyta</taxon>
        <taxon>Spermatophyta</taxon>
        <taxon>Magnoliopsida</taxon>
        <taxon>Liliopsida</taxon>
        <taxon>Poales</taxon>
        <taxon>Poaceae</taxon>
        <taxon>BOP clade</taxon>
        <taxon>Oryzoideae</taxon>
        <taxon>Oryzeae</taxon>
        <taxon>Zizaniinae</taxon>
        <taxon>Zizania</taxon>
    </lineage>
</organism>
<dbReference type="OrthoDB" id="714055at2759"/>
<dbReference type="EMBL" id="JAAALK010000288">
    <property type="protein sequence ID" value="KAG8053117.1"/>
    <property type="molecule type" value="Genomic_DNA"/>
</dbReference>
<proteinExistence type="predicted"/>
<reference evidence="1" key="1">
    <citation type="journal article" date="2021" name="bioRxiv">
        <title>Whole Genome Assembly and Annotation of Northern Wild Rice, Zizania palustris L., Supports a Whole Genome Duplication in the Zizania Genus.</title>
        <authorList>
            <person name="Haas M."/>
            <person name="Kono T."/>
            <person name="Macchietto M."/>
            <person name="Millas R."/>
            <person name="McGilp L."/>
            <person name="Shao M."/>
            <person name="Duquette J."/>
            <person name="Hirsch C.N."/>
            <person name="Kimball J."/>
        </authorList>
    </citation>
    <scope>NUCLEOTIDE SEQUENCE</scope>
    <source>
        <tissue evidence="1">Fresh leaf tissue</tissue>
    </source>
</reference>
<protein>
    <submittedName>
        <fullName evidence="1">Uncharacterized protein</fullName>
    </submittedName>
</protein>
<name>A0A8J5V0E2_ZIZPA</name>
<evidence type="ECO:0000313" key="2">
    <source>
        <dbReference type="Proteomes" id="UP000729402"/>
    </source>
</evidence>
<reference evidence="1" key="2">
    <citation type="submission" date="2021-02" db="EMBL/GenBank/DDBJ databases">
        <authorList>
            <person name="Kimball J.A."/>
            <person name="Haas M.W."/>
            <person name="Macchietto M."/>
            <person name="Kono T."/>
            <person name="Duquette J."/>
            <person name="Shao M."/>
        </authorList>
    </citation>
    <scope>NUCLEOTIDE SEQUENCE</scope>
    <source>
        <tissue evidence="1">Fresh leaf tissue</tissue>
    </source>
</reference>
<sequence length="127" mass="13748">MAASAAVLRVALRRSRPSTAALLLHRPVPSPRSVPPLPPLGRASPLFPCVPIWAGFGYSTLAEESTAPARPKGKARKNPLKQSRFDFTKVDAALLPTVILVRPTQRRQVRALQPPVLSLSSEQPARC</sequence>
<dbReference type="Proteomes" id="UP000729402">
    <property type="component" value="Unassembled WGS sequence"/>
</dbReference>
<dbReference type="AlphaFoldDB" id="A0A8J5V0E2"/>
<accession>A0A8J5V0E2</accession>